<sequence length="146" mass="16280">MPQDDFSKLTDPDHWLGWLGHDPATAVRKAIEGSLRAQVADAEVEWVKILEMPRFLTGGRRHSENEQVMSVTRAALAAPFALSVRTSQQGRSILLGVSSWATVNLSQPEGRKDRHWFDLGVGLDWAGERLQERIYEIDGADGSAER</sequence>
<name>A0ACC6Q7U4_9ACTN</name>
<reference evidence="1" key="1">
    <citation type="submission" date="2024-03" db="EMBL/GenBank/DDBJ databases">
        <title>Novel Streptomyces species of biotechnological and ecological value are a feature of Machair soil.</title>
        <authorList>
            <person name="Prole J.R."/>
            <person name="Goodfellow M."/>
            <person name="Allenby N."/>
            <person name="Ward A.C."/>
        </authorList>
    </citation>
    <scope>NUCLEOTIDE SEQUENCE</scope>
    <source>
        <strain evidence="1">MS2.AVA.5</strain>
    </source>
</reference>
<dbReference type="Proteomes" id="UP001377168">
    <property type="component" value="Unassembled WGS sequence"/>
</dbReference>
<organism evidence="1 2">
    <name type="scientific">Streptomyces achmelvichensis</name>
    <dbReference type="NCBI Taxonomy" id="3134111"/>
    <lineage>
        <taxon>Bacteria</taxon>
        <taxon>Bacillati</taxon>
        <taxon>Actinomycetota</taxon>
        <taxon>Actinomycetes</taxon>
        <taxon>Kitasatosporales</taxon>
        <taxon>Streptomycetaceae</taxon>
        <taxon>Streptomyces</taxon>
    </lineage>
</organism>
<dbReference type="EMBL" id="JBBKAJ010000022">
    <property type="protein sequence ID" value="MEJ8639694.1"/>
    <property type="molecule type" value="Genomic_DNA"/>
</dbReference>
<keyword evidence="2" id="KW-1185">Reference proteome</keyword>
<proteinExistence type="predicted"/>
<evidence type="ECO:0000313" key="1">
    <source>
        <dbReference type="EMBL" id="MEJ8639694.1"/>
    </source>
</evidence>
<evidence type="ECO:0000313" key="2">
    <source>
        <dbReference type="Proteomes" id="UP001377168"/>
    </source>
</evidence>
<gene>
    <name evidence="1" type="ORF">WKI67_40805</name>
</gene>
<comment type="caution">
    <text evidence="1">The sequence shown here is derived from an EMBL/GenBank/DDBJ whole genome shotgun (WGS) entry which is preliminary data.</text>
</comment>
<accession>A0ACC6Q7U4</accession>
<protein>
    <submittedName>
        <fullName evidence="1">Uncharacterized protein</fullName>
    </submittedName>
</protein>